<accession>A0A834H8E2</accession>
<proteinExistence type="predicted"/>
<evidence type="ECO:0000313" key="1">
    <source>
        <dbReference type="EMBL" id="KAF7147366.1"/>
    </source>
</evidence>
<sequence>MANHGVIKWVTFHGLYDLGYLLRILTQTYKPGSVVEFAKKAGEVLGSIYDVKFMAKYCNGLMDGLLGLKKLSKILMGERVGAAHQAGSDSLLTARVFSKMVKVYGLARQAFEGFLFGIGTKIEKKVHVLVVFDSPSYYHPCFKSHNYAVPMGHGASQANPWYHHQSVREDPWLLLRQE</sequence>
<dbReference type="EMBL" id="WJXA01000003">
    <property type="protein sequence ID" value="KAF7147366.1"/>
    <property type="molecule type" value="Genomic_DNA"/>
</dbReference>
<dbReference type="Proteomes" id="UP000626092">
    <property type="component" value="Unassembled WGS sequence"/>
</dbReference>
<dbReference type="InterPro" id="IPR036397">
    <property type="entry name" value="RNaseH_sf"/>
</dbReference>
<dbReference type="InterPro" id="IPR012337">
    <property type="entry name" value="RNaseH-like_sf"/>
</dbReference>
<evidence type="ECO:0000313" key="2">
    <source>
        <dbReference type="Proteomes" id="UP000626092"/>
    </source>
</evidence>
<dbReference type="SUPFAM" id="SSF53098">
    <property type="entry name" value="Ribonuclease H-like"/>
    <property type="match status" value="1"/>
</dbReference>
<dbReference type="Gene3D" id="3.30.420.10">
    <property type="entry name" value="Ribonuclease H-like superfamily/Ribonuclease H"/>
    <property type="match status" value="1"/>
</dbReference>
<dbReference type="OrthoDB" id="696953at2759"/>
<keyword evidence="2" id="KW-1185">Reference proteome</keyword>
<name>A0A834H8E2_RHOSS</name>
<dbReference type="GO" id="GO:0004535">
    <property type="term" value="F:poly(A)-specific ribonuclease activity"/>
    <property type="evidence" value="ECO:0007669"/>
    <property type="project" value="InterPro"/>
</dbReference>
<gene>
    <name evidence="1" type="ORF">RHSIM_Rhsim03G0149500</name>
</gene>
<dbReference type="GO" id="GO:0003676">
    <property type="term" value="F:nucleic acid binding"/>
    <property type="evidence" value="ECO:0007669"/>
    <property type="project" value="InterPro"/>
</dbReference>
<dbReference type="InterPro" id="IPR039637">
    <property type="entry name" value="CNOT7/CNOT8/Pop2"/>
</dbReference>
<dbReference type="AlphaFoldDB" id="A0A834H8E2"/>
<organism evidence="1 2">
    <name type="scientific">Rhododendron simsii</name>
    <name type="common">Sims's rhododendron</name>
    <dbReference type="NCBI Taxonomy" id="118357"/>
    <lineage>
        <taxon>Eukaryota</taxon>
        <taxon>Viridiplantae</taxon>
        <taxon>Streptophyta</taxon>
        <taxon>Embryophyta</taxon>
        <taxon>Tracheophyta</taxon>
        <taxon>Spermatophyta</taxon>
        <taxon>Magnoliopsida</taxon>
        <taxon>eudicotyledons</taxon>
        <taxon>Gunneridae</taxon>
        <taxon>Pentapetalae</taxon>
        <taxon>asterids</taxon>
        <taxon>Ericales</taxon>
        <taxon>Ericaceae</taxon>
        <taxon>Ericoideae</taxon>
        <taxon>Rhodoreae</taxon>
        <taxon>Rhododendron</taxon>
    </lineage>
</organism>
<comment type="caution">
    <text evidence="1">The sequence shown here is derived from an EMBL/GenBank/DDBJ whole genome shotgun (WGS) entry which is preliminary data.</text>
</comment>
<dbReference type="PANTHER" id="PTHR10797">
    <property type="entry name" value="CCR4-NOT TRANSCRIPTION COMPLEX SUBUNIT"/>
    <property type="match status" value="1"/>
</dbReference>
<dbReference type="GO" id="GO:0030014">
    <property type="term" value="C:CCR4-NOT complex"/>
    <property type="evidence" value="ECO:0007669"/>
    <property type="project" value="InterPro"/>
</dbReference>
<reference evidence="1" key="1">
    <citation type="submission" date="2019-11" db="EMBL/GenBank/DDBJ databases">
        <authorList>
            <person name="Liu Y."/>
            <person name="Hou J."/>
            <person name="Li T.-Q."/>
            <person name="Guan C.-H."/>
            <person name="Wu X."/>
            <person name="Wu H.-Z."/>
            <person name="Ling F."/>
            <person name="Zhang R."/>
            <person name="Shi X.-G."/>
            <person name="Ren J.-P."/>
            <person name="Chen E.-F."/>
            <person name="Sun J.-M."/>
        </authorList>
    </citation>
    <scope>NUCLEOTIDE SEQUENCE</scope>
    <source>
        <strain evidence="1">Adult_tree_wgs_1</strain>
        <tissue evidence="1">Leaves</tissue>
    </source>
</reference>
<protein>
    <submittedName>
        <fullName evidence="1">Uncharacterized protein</fullName>
    </submittedName>
</protein>